<evidence type="ECO:0000313" key="4">
    <source>
        <dbReference type="Proteomes" id="UP001434883"/>
    </source>
</evidence>
<dbReference type="Proteomes" id="UP001434883">
    <property type="component" value="Unassembled WGS sequence"/>
</dbReference>
<keyword evidence="4" id="KW-1185">Reference proteome</keyword>
<dbReference type="EMBL" id="JAHRIN010008864">
    <property type="protein sequence ID" value="MEQ2194021.1"/>
    <property type="molecule type" value="Genomic_DNA"/>
</dbReference>
<organism evidence="3 4">
    <name type="scientific">Xenoophorus captivus</name>
    <dbReference type="NCBI Taxonomy" id="1517983"/>
    <lineage>
        <taxon>Eukaryota</taxon>
        <taxon>Metazoa</taxon>
        <taxon>Chordata</taxon>
        <taxon>Craniata</taxon>
        <taxon>Vertebrata</taxon>
        <taxon>Euteleostomi</taxon>
        <taxon>Actinopterygii</taxon>
        <taxon>Neopterygii</taxon>
        <taxon>Teleostei</taxon>
        <taxon>Neoteleostei</taxon>
        <taxon>Acanthomorphata</taxon>
        <taxon>Ovalentaria</taxon>
        <taxon>Atherinomorphae</taxon>
        <taxon>Cyprinodontiformes</taxon>
        <taxon>Goodeidae</taxon>
        <taxon>Xenoophorus</taxon>
    </lineage>
</organism>
<feature type="region of interest" description="Disordered" evidence="1">
    <location>
        <begin position="40"/>
        <end position="72"/>
    </location>
</feature>
<feature type="region of interest" description="Disordered" evidence="1">
    <location>
        <begin position="88"/>
        <end position="107"/>
    </location>
</feature>
<evidence type="ECO:0000256" key="2">
    <source>
        <dbReference type="SAM" id="SignalP"/>
    </source>
</evidence>
<protein>
    <submittedName>
        <fullName evidence="3">Uncharacterized protein</fullName>
    </submittedName>
</protein>
<name>A0ABV0QDX5_9TELE</name>
<gene>
    <name evidence="3" type="ORF">XENOCAPTIV_021195</name>
</gene>
<comment type="caution">
    <text evidence="3">The sequence shown here is derived from an EMBL/GenBank/DDBJ whole genome shotgun (WGS) entry which is preliminary data.</text>
</comment>
<evidence type="ECO:0000313" key="3">
    <source>
        <dbReference type="EMBL" id="MEQ2194021.1"/>
    </source>
</evidence>
<sequence>MSLFTFTSYQRSPFLLSSLFLWCCPSLSLQASLQQSSAARQQAQGSQEARGSKQASTMEGKVEMQSGNHEEPDVCTLSLAEKMELFNRLAQPPTRVTRTRGDTRQRRANARYQTQPVTLGDMEQDVPLSNFNAFTHSGGLQAIL</sequence>
<reference evidence="3 4" key="1">
    <citation type="submission" date="2021-06" db="EMBL/GenBank/DDBJ databases">
        <authorList>
            <person name="Palmer J.M."/>
        </authorList>
    </citation>
    <scope>NUCLEOTIDE SEQUENCE [LARGE SCALE GENOMIC DNA]</scope>
    <source>
        <strain evidence="3 4">XC_2019</strain>
        <tissue evidence="3">Muscle</tissue>
    </source>
</reference>
<proteinExistence type="predicted"/>
<feature type="chain" id="PRO_5046631822" evidence="2">
    <location>
        <begin position="31"/>
        <end position="144"/>
    </location>
</feature>
<keyword evidence="2" id="KW-0732">Signal</keyword>
<feature type="signal peptide" evidence="2">
    <location>
        <begin position="1"/>
        <end position="30"/>
    </location>
</feature>
<accession>A0ABV0QDX5</accession>
<feature type="compositionally biased region" description="Low complexity" evidence="1">
    <location>
        <begin position="40"/>
        <end position="49"/>
    </location>
</feature>
<evidence type="ECO:0000256" key="1">
    <source>
        <dbReference type="SAM" id="MobiDB-lite"/>
    </source>
</evidence>